<sequence length="65" mass="6732">MTASLPRAPGRSRPGRSGTRNRAAATHADATVALLETVHHAVAAAGEEGYRDVLADRRSAPADPT</sequence>
<evidence type="ECO:0000313" key="2">
    <source>
        <dbReference type="EMBL" id="MEQ3541811.1"/>
    </source>
</evidence>
<feature type="region of interest" description="Disordered" evidence="1">
    <location>
        <begin position="1"/>
        <end position="27"/>
    </location>
</feature>
<protein>
    <submittedName>
        <fullName evidence="2">Uncharacterized protein</fullName>
    </submittedName>
</protein>
<dbReference type="Proteomes" id="UP001464923">
    <property type="component" value="Unassembled WGS sequence"/>
</dbReference>
<proteinExistence type="predicted"/>
<evidence type="ECO:0000256" key="1">
    <source>
        <dbReference type="SAM" id="MobiDB-lite"/>
    </source>
</evidence>
<comment type="caution">
    <text evidence="2">The sequence shown here is derived from an EMBL/GenBank/DDBJ whole genome shotgun (WGS) entry which is preliminary data.</text>
</comment>
<gene>
    <name evidence="2" type="ORF">WHI96_23640</name>
</gene>
<name>A0ABV1K0R7_9PSEU</name>
<dbReference type="EMBL" id="JBEDNP010000018">
    <property type="protein sequence ID" value="MEQ3541811.1"/>
    <property type="molecule type" value="Genomic_DNA"/>
</dbReference>
<keyword evidence="3" id="KW-1185">Reference proteome</keyword>
<organism evidence="2 3">
    <name type="scientific">Pseudonocardia tropica</name>
    <dbReference type="NCBI Taxonomy" id="681289"/>
    <lineage>
        <taxon>Bacteria</taxon>
        <taxon>Bacillati</taxon>
        <taxon>Actinomycetota</taxon>
        <taxon>Actinomycetes</taxon>
        <taxon>Pseudonocardiales</taxon>
        <taxon>Pseudonocardiaceae</taxon>
        <taxon>Pseudonocardia</taxon>
    </lineage>
</organism>
<dbReference type="RefSeq" id="WP_345647401.1">
    <property type="nucleotide sequence ID" value="NZ_BAABLY010000050.1"/>
</dbReference>
<reference evidence="2 3" key="1">
    <citation type="submission" date="2024-03" db="EMBL/GenBank/DDBJ databases">
        <title>Draft genome sequence of Pseudonocardia tropica JCM 19149.</title>
        <authorList>
            <person name="Butdee W."/>
            <person name="Duangmal K."/>
        </authorList>
    </citation>
    <scope>NUCLEOTIDE SEQUENCE [LARGE SCALE GENOMIC DNA]</scope>
    <source>
        <strain evidence="2 3">JCM 19149</strain>
    </source>
</reference>
<evidence type="ECO:0000313" key="3">
    <source>
        <dbReference type="Proteomes" id="UP001464923"/>
    </source>
</evidence>
<accession>A0ABV1K0R7</accession>